<evidence type="ECO:0000313" key="2">
    <source>
        <dbReference type="EMBL" id="GFY44997.1"/>
    </source>
</evidence>
<dbReference type="EMBL" id="BMAV01004521">
    <property type="protein sequence ID" value="GFY44997.1"/>
    <property type="molecule type" value="Genomic_DNA"/>
</dbReference>
<feature type="compositionally biased region" description="Low complexity" evidence="1">
    <location>
        <begin position="42"/>
        <end position="59"/>
    </location>
</feature>
<organism evidence="2 3">
    <name type="scientific">Trichonephila inaurata madagascariensis</name>
    <dbReference type="NCBI Taxonomy" id="2747483"/>
    <lineage>
        <taxon>Eukaryota</taxon>
        <taxon>Metazoa</taxon>
        <taxon>Ecdysozoa</taxon>
        <taxon>Arthropoda</taxon>
        <taxon>Chelicerata</taxon>
        <taxon>Arachnida</taxon>
        <taxon>Araneae</taxon>
        <taxon>Araneomorphae</taxon>
        <taxon>Entelegynae</taxon>
        <taxon>Araneoidea</taxon>
        <taxon>Nephilidae</taxon>
        <taxon>Trichonephila</taxon>
        <taxon>Trichonephila inaurata</taxon>
    </lineage>
</organism>
<accession>A0A8X6X2K0</accession>
<sequence>MSKKTNTAEEKYDSYEPGVSVSRDAYNETGGPQLKFTQCEASSGNSRVSSFSSTPASPSETLLNRAASKRFLPAGVHLSSALLQSSSTIRNTRTGLHRRGCRSSKELSSGSIQWVNDFH</sequence>
<proteinExistence type="predicted"/>
<reference evidence="2" key="1">
    <citation type="submission" date="2020-08" db="EMBL/GenBank/DDBJ databases">
        <title>Multicomponent nature underlies the extraordinary mechanical properties of spider dragline silk.</title>
        <authorList>
            <person name="Kono N."/>
            <person name="Nakamura H."/>
            <person name="Mori M."/>
            <person name="Yoshida Y."/>
            <person name="Ohtoshi R."/>
            <person name="Malay A.D."/>
            <person name="Moran D.A.P."/>
            <person name="Tomita M."/>
            <person name="Numata K."/>
            <person name="Arakawa K."/>
        </authorList>
    </citation>
    <scope>NUCLEOTIDE SEQUENCE</scope>
</reference>
<feature type="compositionally biased region" description="Basic and acidic residues" evidence="1">
    <location>
        <begin position="1"/>
        <end position="14"/>
    </location>
</feature>
<dbReference type="AlphaFoldDB" id="A0A8X6X2K0"/>
<evidence type="ECO:0000313" key="3">
    <source>
        <dbReference type="Proteomes" id="UP000886998"/>
    </source>
</evidence>
<gene>
    <name evidence="2" type="ORF">TNIN_196781</name>
</gene>
<keyword evidence="3" id="KW-1185">Reference proteome</keyword>
<feature type="region of interest" description="Disordered" evidence="1">
    <location>
        <begin position="1"/>
        <end position="62"/>
    </location>
</feature>
<protein>
    <submittedName>
        <fullName evidence="2">Uncharacterized protein</fullName>
    </submittedName>
</protein>
<evidence type="ECO:0000256" key="1">
    <source>
        <dbReference type="SAM" id="MobiDB-lite"/>
    </source>
</evidence>
<dbReference type="Proteomes" id="UP000886998">
    <property type="component" value="Unassembled WGS sequence"/>
</dbReference>
<comment type="caution">
    <text evidence="2">The sequence shown here is derived from an EMBL/GenBank/DDBJ whole genome shotgun (WGS) entry which is preliminary data.</text>
</comment>
<name>A0A8X6X2K0_9ARAC</name>